<feature type="region of interest" description="Disordered" evidence="1">
    <location>
        <begin position="1"/>
        <end position="23"/>
    </location>
</feature>
<name>A0ABN9XNF7_9DINO</name>
<dbReference type="EMBL" id="CAUYUJ010020724">
    <property type="protein sequence ID" value="CAK0900076.1"/>
    <property type="molecule type" value="Genomic_DNA"/>
</dbReference>
<proteinExistence type="predicted"/>
<feature type="compositionally biased region" description="Basic and acidic residues" evidence="1">
    <location>
        <begin position="1"/>
        <end position="10"/>
    </location>
</feature>
<protein>
    <submittedName>
        <fullName evidence="2">Uncharacterized protein</fullName>
    </submittedName>
</protein>
<feature type="non-terminal residue" evidence="2">
    <location>
        <position position="122"/>
    </location>
</feature>
<evidence type="ECO:0000256" key="1">
    <source>
        <dbReference type="SAM" id="MobiDB-lite"/>
    </source>
</evidence>
<keyword evidence="3" id="KW-1185">Reference proteome</keyword>
<gene>
    <name evidence="2" type="ORF">PCOR1329_LOCUS77471</name>
</gene>
<reference evidence="2" key="1">
    <citation type="submission" date="2023-10" db="EMBL/GenBank/DDBJ databases">
        <authorList>
            <person name="Chen Y."/>
            <person name="Shah S."/>
            <person name="Dougan E. K."/>
            <person name="Thang M."/>
            <person name="Chan C."/>
        </authorList>
    </citation>
    <scope>NUCLEOTIDE SEQUENCE [LARGE SCALE GENOMIC DNA]</scope>
</reference>
<sequence length="122" mass="12875">MLPHVEDVGPGRHKKTGAARKKEGNLLPRSFLLVSLDASKWAGSGASRAAASSTTVRAWGVMELAACDSVDPATCSHPEAQGLTSDAEPLCWRISRFAAVDGSPKTIPTDSAKSWLQVCNLD</sequence>
<organism evidence="2 3">
    <name type="scientific">Prorocentrum cordatum</name>
    <dbReference type="NCBI Taxonomy" id="2364126"/>
    <lineage>
        <taxon>Eukaryota</taxon>
        <taxon>Sar</taxon>
        <taxon>Alveolata</taxon>
        <taxon>Dinophyceae</taxon>
        <taxon>Prorocentrales</taxon>
        <taxon>Prorocentraceae</taxon>
        <taxon>Prorocentrum</taxon>
    </lineage>
</organism>
<evidence type="ECO:0000313" key="3">
    <source>
        <dbReference type="Proteomes" id="UP001189429"/>
    </source>
</evidence>
<evidence type="ECO:0000313" key="2">
    <source>
        <dbReference type="EMBL" id="CAK0900076.1"/>
    </source>
</evidence>
<comment type="caution">
    <text evidence="2">The sequence shown here is derived from an EMBL/GenBank/DDBJ whole genome shotgun (WGS) entry which is preliminary data.</text>
</comment>
<accession>A0ABN9XNF7</accession>
<dbReference type="Proteomes" id="UP001189429">
    <property type="component" value="Unassembled WGS sequence"/>
</dbReference>